<evidence type="ECO:0000313" key="7">
    <source>
        <dbReference type="EMBL" id="MFD0961034.1"/>
    </source>
</evidence>
<dbReference type="PANTHER" id="PTHR30480:SF13">
    <property type="entry name" value="BETA-HEXOSAMINIDASE"/>
    <property type="match status" value="1"/>
</dbReference>
<sequence length="527" mass="59028">MRFLIQHSQAAVDLVADLSPRELLNQVCCPTFGRVGADRDDTFGAMFFHPTKREELLEQIARFRSKCSIPPFIVSDLECGAGNMVLGATKFPYMMALGQANSEELVYEVGAIAAKEAGELGYNWTFSPVADLAYDPDSPVVSMRSAGIVPEHAATIVSAYMRGLQEHGMMATIKHFPGDGYGSYDQHLTTPVNPLERRAWREGPGKVFQKLIDDGAMVVMPGHISLPSFDEIDEATGAYPPATLSKRLLVDLLRKEMGFGGLIVTDAVEMGGLVGYRNYFDACAIALENGCDILLFPRMDDVFYREMHQRLKTGMLSMETLRDRATRVVSLKLQLGLMNGEPQKRDEPDIDRHATTAREVVARSITVARDRANLIPYPIKHDTRVLHVAIMNNHEQYEELYNRIKTELGKYSGQVTQWIDPGPDRLYQAMVDRSFDLVVCSIGSRLSYGLNVVRLHDEVARNMMGGWTKLGTPIIFVSHFHPFVHKEYEISIDTIVNTYGDIGCTVEYLMEGLFGKRELNRTLHAHD</sequence>
<reference evidence="8" key="1">
    <citation type="journal article" date="2019" name="Int. J. Syst. Evol. Microbiol.">
        <title>The Global Catalogue of Microorganisms (GCM) 10K type strain sequencing project: providing services to taxonomists for standard genome sequencing and annotation.</title>
        <authorList>
            <consortium name="The Broad Institute Genomics Platform"/>
            <consortium name="The Broad Institute Genome Sequencing Center for Infectious Disease"/>
            <person name="Wu L."/>
            <person name="Ma J."/>
        </authorList>
    </citation>
    <scope>NUCLEOTIDE SEQUENCE [LARGE SCALE GENOMIC DNA]</scope>
    <source>
        <strain evidence="8">CCUG 59129</strain>
    </source>
</reference>
<dbReference type="SUPFAM" id="SSF51445">
    <property type="entry name" value="(Trans)glycosidases"/>
    <property type="match status" value="1"/>
</dbReference>
<evidence type="ECO:0000256" key="3">
    <source>
        <dbReference type="ARBA" id="ARBA00012663"/>
    </source>
</evidence>
<dbReference type="InterPro" id="IPR050226">
    <property type="entry name" value="NagZ_Beta-hexosaminidase"/>
</dbReference>
<dbReference type="InterPro" id="IPR036962">
    <property type="entry name" value="Glyco_hydro_3_N_sf"/>
</dbReference>
<evidence type="ECO:0000256" key="2">
    <source>
        <dbReference type="ARBA" id="ARBA00005336"/>
    </source>
</evidence>
<keyword evidence="4 7" id="KW-0378">Hydrolase</keyword>
<dbReference type="Gene3D" id="3.20.20.300">
    <property type="entry name" value="Glycoside hydrolase, family 3, N-terminal domain"/>
    <property type="match status" value="1"/>
</dbReference>
<feature type="domain" description="Glycoside hydrolase family 3 N-terminal" evidence="6">
    <location>
        <begin position="48"/>
        <end position="331"/>
    </location>
</feature>
<evidence type="ECO:0000256" key="1">
    <source>
        <dbReference type="ARBA" id="ARBA00001231"/>
    </source>
</evidence>
<name>A0ABW3HTX8_9BACL</name>
<comment type="caution">
    <text evidence="7">The sequence shown here is derived from an EMBL/GenBank/DDBJ whole genome shotgun (WGS) entry which is preliminary data.</text>
</comment>
<evidence type="ECO:0000259" key="6">
    <source>
        <dbReference type="Pfam" id="PF00933"/>
    </source>
</evidence>
<dbReference type="InterPro" id="IPR017853">
    <property type="entry name" value="GH"/>
</dbReference>
<dbReference type="EC" id="3.2.1.52" evidence="3"/>
<comment type="similarity">
    <text evidence="2">Belongs to the glycosyl hydrolase 3 family.</text>
</comment>
<comment type="catalytic activity">
    <reaction evidence="1">
        <text>Hydrolysis of terminal non-reducing N-acetyl-D-hexosamine residues in N-acetyl-beta-D-hexosaminides.</text>
        <dbReference type="EC" id="3.2.1.52"/>
    </reaction>
</comment>
<dbReference type="PANTHER" id="PTHR30480">
    <property type="entry name" value="BETA-HEXOSAMINIDASE-RELATED"/>
    <property type="match status" value="1"/>
</dbReference>
<dbReference type="InterPro" id="IPR036881">
    <property type="entry name" value="Glyco_hydro_3_C_sf"/>
</dbReference>
<dbReference type="Proteomes" id="UP001596989">
    <property type="component" value="Unassembled WGS sequence"/>
</dbReference>
<dbReference type="InterPro" id="IPR001764">
    <property type="entry name" value="Glyco_hydro_3_N"/>
</dbReference>
<proteinExistence type="inferred from homology"/>
<dbReference type="RefSeq" id="WP_377566210.1">
    <property type="nucleotide sequence ID" value="NZ_JBHTJZ010000028.1"/>
</dbReference>
<organism evidence="7 8">
    <name type="scientific">Paenibacillus chungangensis</name>
    <dbReference type="NCBI Taxonomy" id="696535"/>
    <lineage>
        <taxon>Bacteria</taxon>
        <taxon>Bacillati</taxon>
        <taxon>Bacillota</taxon>
        <taxon>Bacilli</taxon>
        <taxon>Bacillales</taxon>
        <taxon>Paenibacillaceae</taxon>
        <taxon>Paenibacillus</taxon>
    </lineage>
</organism>
<keyword evidence="8" id="KW-1185">Reference proteome</keyword>
<accession>A0ABW3HTX8</accession>
<dbReference type="Pfam" id="PF00933">
    <property type="entry name" value="Glyco_hydro_3"/>
    <property type="match status" value="1"/>
</dbReference>
<evidence type="ECO:0000256" key="4">
    <source>
        <dbReference type="ARBA" id="ARBA00022801"/>
    </source>
</evidence>
<keyword evidence="5 7" id="KW-0326">Glycosidase</keyword>
<dbReference type="PRINTS" id="PR00133">
    <property type="entry name" value="GLHYDRLASE3"/>
</dbReference>
<evidence type="ECO:0000256" key="5">
    <source>
        <dbReference type="ARBA" id="ARBA00023295"/>
    </source>
</evidence>
<evidence type="ECO:0000313" key="8">
    <source>
        <dbReference type="Proteomes" id="UP001596989"/>
    </source>
</evidence>
<dbReference type="GO" id="GO:0016798">
    <property type="term" value="F:hydrolase activity, acting on glycosyl bonds"/>
    <property type="evidence" value="ECO:0007669"/>
    <property type="project" value="UniProtKB-KW"/>
</dbReference>
<gene>
    <name evidence="7" type="ORF">ACFQ2I_16725</name>
</gene>
<dbReference type="EMBL" id="JBHTJZ010000028">
    <property type="protein sequence ID" value="MFD0961034.1"/>
    <property type="molecule type" value="Genomic_DNA"/>
</dbReference>
<dbReference type="Gene3D" id="3.40.50.1700">
    <property type="entry name" value="Glycoside hydrolase family 3 C-terminal domain"/>
    <property type="match status" value="1"/>
</dbReference>
<protein>
    <recommendedName>
        <fullName evidence="3">beta-N-acetylhexosaminidase</fullName>
        <ecNumber evidence="3">3.2.1.52</ecNumber>
    </recommendedName>
</protein>